<dbReference type="SMART" id="SM00345">
    <property type="entry name" value="HTH_GNTR"/>
    <property type="match status" value="1"/>
</dbReference>
<dbReference type="InterPro" id="IPR036388">
    <property type="entry name" value="WH-like_DNA-bd_sf"/>
</dbReference>
<dbReference type="PANTHER" id="PTHR43537">
    <property type="entry name" value="TRANSCRIPTIONAL REGULATOR, GNTR FAMILY"/>
    <property type="match status" value="1"/>
</dbReference>
<evidence type="ECO:0000313" key="6">
    <source>
        <dbReference type="Proteomes" id="UP000000939"/>
    </source>
</evidence>
<reference evidence="5 6" key="1">
    <citation type="journal article" date="2010" name="Stand. Genomic Sci.">
        <title>Complete genome sequence of Arcobacter nitrofigilis type strain (CI).</title>
        <authorList>
            <person name="Pati A."/>
            <person name="Gronow S."/>
            <person name="Lapidus A."/>
            <person name="Copeland A."/>
            <person name="Glavina Del Rio T."/>
            <person name="Nolan M."/>
            <person name="Lucas S."/>
            <person name="Tice H."/>
            <person name="Cheng J.F."/>
            <person name="Han C."/>
            <person name="Chertkov O."/>
            <person name="Bruce D."/>
            <person name="Tapia R."/>
            <person name="Goodwin L."/>
            <person name="Pitluck S."/>
            <person name="Liolios K."/>
            <person name="Ivanova N."/>
            <person name="Mavromatis K."/>
            <person name="Chen A."/>
            <person name="Palaniappan K."/>
            <person name="Land M."/>
            <person name="Hauser L."/>
            <person name="Chang Y.J."/>
            <person name="Jeffries C.D."/>
            <person name="Detter J.C."/>
            <person name="Rohde M."/>
            <person name="Goker M."/>
            <person name="Bristow J."/>
            <person name="Eisen J.A."/>
            <person name="Markowitz V."/>
            <person name="Hugenholtz P."/>
            <person name="Klenk H.P."/>
            <person name="Kyrpides N.C."/>
        </authorList>
    </citation>
    <scope>NUCLEOTIDE SEQUENCE [LARGE SCALE GENOMIC DNA]</scope>
    <source>
        <strain evidence="6">ATCC 33309 / DSM 7299 / CCUG 15893 / LMG 7604 / NCTC 12251 / CI</strain>
    </source>
</reference>
<dbReference type="eggNOG" id="COG1802">
    <property type="taxonomic scope" value="Bacteria"/>
</dbReference>
<dbReference type="RefSeq" id="WP_013134874.1">
    <property type="nucleotide sequence ID" value="NC_014166.1"/>
</dbReference>
<keyword evidence="2" id="KW-0238">DNA-binding</keyword>
<dbReference type="KEGG" id="ant:Arnit_1067"/>
<evidence type="ECO:0000256" key="3">
    <source>
        <dbReference type="ARBA" id="ARBA00023163"/>
    </source>
</evidence>
<dbReference type="Proteomes" id="UP000000939">
    <property type="component" value="Chromosome"/>
</dbReference>
<protein>
    <submittedName>
        <fullName evidence="5">Transcriptional regulator, GntR family</fullName>
    </submittedName>
</protein>
<dbReference type="Pfam" id="PF07729">
    <property type="entry name" value="FCD"/>
    <property type="match status" value="1"/>
</dbReference>
<feature type="domain" description="HTH gntR-type" evidence="4">
    <location>
        <begin position="8"/>
        <end position="75"/>
    </location>
</feature>
<dbReference type="PROSITE" id="PS50949">
    <property type="entry name" value="HTH_GNTR"/>
    <property type="match status" value="1"/>
</dbReference>
<dbReference type="AlphaFoldDB" id="D5V3E7"/>
<evidence type="ECO:0000256" key="2">
    <source>
        <dbReference type="ARBA" id="ARBA00023125"/>
    </source>
</evidence>
<organism evidence="5 6">
    <name type="scientific">Arcobacter nitrofigilis (strain ATCC 33309 / DSM 7299 / CCUG 15893 / LMG 7604 / NCTC 12251 / CI)</name>
    <name type="common">Campylobacter nitrofigilis</name>
    <dbReference type="NCBI Taxonomy" id="572480"/>
    <lineage>
        <taxon>Bacteria</taxon>
        <taxon>Pseudomonadati</taxon>
        <taxon>Campylobacterota</taxon>
        <taxon>Epsilonproteobacteria</taxon>
        <taxon>Campylobacterales</taxon>
        <taxon>Arcobacteraceae</taxon>
        <taxon>Arcobacter</taxon>
    </lineage>
</organism>
<dbReference type="STRING" id="572480.Arnit_1067"/>
<evidence type="ECO:0000256" key="1">
    <source>
        <dbReference type="ARBA" id="ARBA00023015"/>
    </source>
</evidence>
<dbReference type="OrthoDB" id="5343379at2"/>
<name>D5V3E7_ARCNC</name>
<keyword evidence="1" id="KW-0805">Transcription regulation</keyword>
<proteinExistence type="predicted"/>
<gene>
    <name evidence="5" type="ordered locus">Arnit_1067</name>
</gene>
<accession>D5V3E7</accession>
<dbReference type="Gene3D" id="1.20.120.530">
    <property type="entry name" value="GntR ligand-binding domain-like"/>
    <property type="match status" value="1"/>
</dbReference>
<keyword evidence="6" id="KW-1185">Reference proteome</keyword>
<dbReference type="PANTHER" id="PTHR43537:SF53">
    <property type="entry name" value="HTH-TYPE TRANSCRIPTIONAL REPRESSOR NANR"/>
    <property type="match status" value="1"/>
</dbReference>
<dbReference type="InterPro" id="IPR008920">
    <property type="entry name" value="TF_FadR/GntR_C"/>
</dbReference>
<dbReference type="SUPFAM" id="SSF48008">
    <property type="entry name" value="GntR ligand-binding domain-like"/>
    <property type="match status" value="1"/>
</dbReference>
<dbReference type="Gene3D" id="1.10.10.10">
    <property type="entry name" value="Winged helix-like DNA-binding domain superfamily/Winged helix DNA-binding domain"/>
    <property type="match status" value="1"/>
</dbReference>
<dbReference type="InterPro" id="IPR011711">
    <property type="entry name" value="GntR_C"/>
</dbReference>
<dbReference type="InterPro" id="IPR036390">
    <property type="entry name" value="WH_DNA-bd_sf"/>
</dbReference>
<dbReference type="Pfam" id="PF00392">
    <property type="entry name" value="GntR"/>
    <property type="match status" value="1"/>
</dbReference>
<dbReference type="HOGENOM" id="CLU_017584_5_0_7"/>
<dbReference type="GO" id="GO:0003677">
    <property type="term" value="F:DNA binding"/>
    <property type="evidence" value="ECO:0007669"/>
    <property type="project" value="UniProtKB-KW"/>
</dbReference>
<dbReference type="EMBL" id="CP001999">
    <property type="protein sequence ID" value="ADG92729.1"/>
    <property type="molecule type" value="Genomic_DNA"/>
</dbReference>
<dbReference type="InterPro" id="IPR000524">
    <property type="entry name" value="Tscrpt_reg_HTH_GntR"/>
</dbReference>
<dbReference type="CDD" id="cd07377">
    <property type="entry name" value="WHTH_GntR"/>
    <property type="match status" value="1"/>
</dbReference>
<evidence type="ECO:0000313" key="5">
    <source>
        <dbReference type="EMBL" id="ADG92729.1"/>
    </source>
</evidence>
<dbReference type="GO" id="GO:0003700">
    <property type="term" value="F:DNA-binding transcription factor activity"/>
    <property type="evidence" value="ECO:0007669"/>
    <property type="project" value="InterPro"/>
</dbReference>
<sequence length="231" mass="26611">MDNSIEELTIEETIIKYIFDEIFDNKFKPGMKLSESVFAQTFNVSRDSVRKAFSQLQSMGILTYKKNQGFYLRWLNEEDAKNVYEARTILEVGIITVVTQKYSLGLIELSSLVCEVEREKYLKISSRNGEYVNSSCNFHLELALLTNNELLINAITPLISLSILARLVYEDSTCLFNSYDEHNEIITAIKTNDVEYAKSVMNYHLRHCLEALNFKDTPKQTSSIISLRTML</sequence>
<evidence type="ECO:0000259" key="4">
    <source>
        <dbReference type="PROSITE" id="PS50949"/>
    </source>
</evidence>
<keyword evidence="3" id="KW-0804">Transcription</keyword>
<dbReference type="SUPFAM" id="SSF46785">
    <property type="entry name" value="Winged helix' DNA-binding domain"/>
    <property type="match status" value="1"/>
</dbReference>